<keyword evidence="1" id="KW-0732">Signal</keyword>
<evidence type="ECO:0008006" key="4">
    <source>
        <dbReference type="Google" id="ProtNLM"/>
    </source>
</evidence>
<sequence>MKKVNNTKSSMLKNGFKVSLVASLVQAILLIPNVAVAKDYTSIVNTTKNGNVTHDSVVIRNKNSTAIYIAWTKSNNRDVRISSTGEGESGDIIVTKGGNMGIYSLVINDGQTLEPLPTLTLNSNHNITFTNQFASLWNINPSIINLYALKGEIMLNVELQSTGTTLYNIYNDNAAIHLESLKNQITLNAPQVINKYLVFAQNQAPANQPNIVVKATEGNNQLSLDTNIGQDNGLITGVVAHQNSTIQLSAESGANILQMSQIAASDTKRVGEVDGLFSGIGSNIKLNAIENHIKMDANVRKSFVIVTSDVDRAKEHGGITLTATGAGNFLTHHTAILSDAEKGTYGGLILGQGSNITLEAVNGINQLSAVLDSQQAMPADLTHIRSYYRGVAAQRGNEVGLMAKANIIQLSSKGDGLGLGYQLTDGTLKNTHTLQSIGVLATGVDPNGGAIVGASSKLVASTDDNVVDMQLRAHGEVYGVVAQHESRVLLSAENGRNLVRVINPDRNTPQMPLLNNKLVYRMGLNASERSEITVEAKENFIEIGGNPTLQTGVNTGLGSAITLNALTGDNRVIVRNALLDSKGLSVGTDSIESTIHQQSLTLTALKGNNIIAFSGDEQDLDLRY</sequence>
<reference evidence="2 3" key="1">
    <citation type="submission" date="2014-11" db="EMBL/GenBank/DDBJ databases">
        <title>Pan-genome of Gallibacterium spp.</title>
        <authorList>
            <person name="Kudirkiene E."/>
            <person name="Bojesen A.M."/>
        </authorList>
    </citation>
    <scope>NUCLEOTIDE SEQUENCE [LARGE SCALE GENOMIC DNA]</scope>
    <source>
        <strain evidence="2 3">F298</strain>
    </source>
</reference>
<feature type="chain" id="PRO_5008359466" description="ESPR domain-containing protein" evidence="1">
    <location>
        <begin position="38"/>
        <end position="624"/>
    </location>
</feature>
<proteinExistence type="predicted"/>
<name>A0A1A7PZQ2_9PAST</name>
<evidence type="ECO:0000313" key="2">
    <source>
        <dbReference type="EMBL" id="OBX07261.1"/>
    </source>
</evidence>
<accession>A0A1A7PZQ2</accession>
<protein>
    <recommendedName>
        <fullName evidence="4">ESPR domain-containing protein</fullName>
    </recommendedName>
</protein>
<organism evidence="2 3">
    <name type="scientific">Gallibacterium genomosp. 3</name>
    <dbReference type="NCBI Taxonomy" id="505345"/>
    <lineage>
        <taxon>Bacteria</taxon>
        <taxon>Pseudomonadati</taxon>
        <taxon>Pseudomonadota</taxon>
        <taxon>Gammaproteobacteria</taxon>
        <taxon>Pasteurellales</taxon>
        <taxon>Pasteurellaceae</taxon>
        <taxon>Gallibacterium</taxon>
    </lineage>
</organism>
<evidence type="ECO:0000313" key="3">
    <source>
        <dbReference type="Proteomes" id="UP000243168"/>
    </source>
</evidence>
<dbReference type="Proteomes" id="UP000243168">
    <property type="component" value="Unassembled WGS sequence"/>
</dbReference>
<dbReference type="RefSeq" id="WP_065234791.1">
    <property type="nucleotide sequence ID" value="NZ_JTJS01000075.1"/>
</dbReference>
<dbReference type="AlphaFoldDB" id="A0A1A7PZQ2"/>
<comment type="caution">
    <text evidence="2">The sequence shown here is derived from an EMBL/GenBank/DDBJ whole genome shotgun (WGS) entry which is preliminary data.</text>
</comment>
<dbReference type="EMBL" id="JTJS01000075">
    <property type="protein sequence ID" value="OBX07261.1"/>
    <property type="molecule type" value="Genomic_DNA"/>
</dbReference>
<feature type="signal peptide" evidence="1">
    <location>
        <begin position="1"/>
        <end position="37"/>
    </location>
</feature>
<gene>
    <name evidence="2" type="ORF">QV07_07190</name>
</gene>
<evidence type="ECO:0000256" key="1">
    <source>
        <dbReference type="SAM" id="SignalP"/>
    </source>
</evidence>